<dbReference type="Pfam" id="PF16285">
    <property type="entry name" value="DUF4931_N"/>
    <property type="match status" value="1"/>
</dbReference>
<gene>
    <name evidence="3" type="ORF">KYD98_04310</name>
</gene>
<keyword evidence="4" id="KW-1185">Reference proteome</keyword>
<dbReference type="RefSeq" id="WP_219778351.1">
    <property type="nucleotide sequence ID" value="NZ_JAHXPT010000002.1"/>
</dbReference>
<dbReference type="SUPFAM" id="SSF54197">
    <property type="entry name" value="HIT-like"/>
    <property type="match status" value="1"/>
</dbReference>
<dbReference type="Proteomes" id="UP001519921">
    <property type="component" value="Unassembled WGS sequence"/>
</dbReference>
<organism evidence="3 4">
    <name type="scientific">Clostridium weizhouense</name>
    <dbReference type="NCBI Taxonomy" id="2859781"/>
    <lineage>
        <taxon>Bacteria</taxon>
        <taxon>Bacillati</taxon>
        <taxon>Bacillota</taxon>
        <taxon>Clostridia</taxon>
        <taxon>Eubacteriales</taxon>
        <taxon>Clostridiaceae</taxon>
        <taxon>Clostridium</taxon>
    </lineage>
</organism>
<accession>A0ABS7AP93</accession>
<sequence>MNRNNEEYIVFLNDIGKEKPNSFKNEKTECPFCDRENLVDIIEEKGPFVLLKNKYATLQDTLQLVIIETYNCNSQMNDYNEEYMEELIKFGVKHWLKLEHDEEYKSVIFYKNHGPHSGGSIKHAHMQIVGLNNIDYKENLNERYFQGVGVYESKHCIVNLSDNPINGFSEFNVIIDENFESLDEFSRSIRKVVKYILNDYFAKCDSFNLFFYHWNKKIICKVTPRFVTSPLLLGYSLKQVSNSLEKIAGKLRELYFNID</sequence>
<dbReference type="PIRSF" id="PIRSF031505">
    <property type="entry name" value="GalT_short"/>
    <property type="match status" value="1"/>
</dbReference>
<dbReference type="Gene3D" id="3.30.428.10">
    <property type="entry name" value="HIT-like"/>
    <property type="match status" value="1"/>
</dbReference>
<name>A0ABS7AP93_9CLOT</name>
<reference evidence="3 4" key="1">
    <citation type="submission" date="2021-07" db="EMBL/GenBank/DDBJ databases">
        <title>Clostridium weizhouense sp. nov., an anaerobic bacterium isolated from activated sludge of Petroleum wastewater.</title>
        <authorList>
            <person name="Li Q."/>
        </authorList>
    </citation>
    <scope>NUCLEOTIDE SEQUENCE [LARGE SCALE GENOMIC DNA]</scope>
    <source>
        <strain evidence="3 4">YB-6</strain>
    </source>
</reference>
<dbReference type="InterPro" id="IPR012361">
    <property type="entry name" value="GalT_short"/>
</dbReference>
<dbReference type="InterPro" id="IPR046322">
    <property type="entry name" value="DUF4931"/>
</dbReference>
<comment type="caution">
    <text evidence="3">The sequence shown here is derived from an EMBL/GenBank/DDBJ whole genome shotgun (WGS) entry which is preliminary data.</text>
</comment>
<feature type="domain" description="DUF4931" evidence="2">
    <location>
        <begin position="138"/>
        <end position="256"/>
    </location>
</feature>
<dbReference type="Pfam" id="PF20956">
    <property type="entry name" value="DUF4931_C"/>
    <property type="match status" value="1"/>
</dbReference>
<dbReference type="InterPro" id="IPR036265">
    <property type="entry name" value="HIT-like_sf"/>
</dbReference>
<feature type="domain" description="DUF4931" evidence="1">
    <location>
        <begin position="11"/>
        <end position="134"/>
    </location>
</feature>
<protein>
    <submittedName>
        <fullName evidence="3">DUF4931 domain-containing protein</fullName>
    </submittedName>
</protein>
<proteinExistence type="predicted"/>
<dbReference type="EMBL" id="JAHXPT010000002">
    <property type="protein sequence ID" value="MBW6409305.1"/>
    <property type="molecule type" value="Genomic_DNA"/>
</dbReference>
<evidence type="ECO:0000259" key="1">
    <source>
        <dbReference type="Pfam" id="PF16285"/>
    </source>
</evidence>
<dbReference type="InterPro" id="IPR049285">
    <property type="entry name" value="DUF4931_C"/>
</dbReference>
<evidence type="ECO:0000313" key="4">
    <source>
        <dbReference type="Proteomes" id="UP001519921"/>
    </source>
</evidence>
<evidence type="ECO:0000259" key="2">
    <source>
        <dbReference type="Pfam" id="PF20956"/>
    </source>
</evidence>
<evidence type="ECO:0000313" key="3">
    <source>
        <dbReference type="EMBL" id="MBW6409305.1"/>
    </source>
</evidence>